<feature type="compositionally biased region" description="Polar residues" evidence="1">
    <location>
        <begin position="72"/>
        <end position="98"/>
    </location>
</feature>
<sequence length="98" mass="11121">MHKSRGRYRENLKGASGGLRNTVLFDHTEEDTVNWQQKPLTTDHVDAKRAFVPWIWGSDKKAAARDTAQKLPHSSSWINETKRVTSSKSSSDQRVAEV</sequence>
<reference evidence="2 3" key="1">
    <citation type="submission" date="2015-01" db="EMBL/GenBank/DDBJ databases">
        <title>Evolution of Trichinella species and genotypes.</title>
        <authorList>
            <person name="Korhonen P.K."/>
            <person name="Edoardo P."/>
            <person name="Giuseppe L.R."/>
            <person name="Gasser R.B."/>
        </authorList>
    </citation>
    <scope>NUCLEOTIDE SEQUENCE [LARGE SCALE GENOMIC DNA]</scope>
    <source>
        <strain evidence="2">ISS37</strain>
    </source>
</reference>
<evidence type="ECO:0000313" key="2">
    <source>
        <dbReference type="EMBL" id="KRX16369.1"/>
    </source>
</evidence>
<dbReference type="AlphaFoldDB" id="A0A0V0RPF8"/>
<proteinExistence type="predicted"/>
<feature type="region of interest" description="Disordered" evidence="1">
    <location>
        <begin position="62"/>
        <end position="98"/>
    </location>
</feature>
<gene>
    <name evidence="2" type="ORF">T07_4544</name>
</gene>
<dbReference type="Proteomes" id="UP000054630">
    <property type="component" value="Unassembled WGS sequence"/>
</dbReference>
<comment type="caution">
    <text evidence="2">The sequence shown here is derived from an EMBL/GenBank/DDBJ whole genome shotgun (WGS) entry which is preliminary data.</text>
</comment>
<name>A0A0V0RPF8_9BILA</name>
<accession>A0A0V0RPF8</accession>
<dbReference type="OrthoDB" id="10310130at2759"/>
<evidence type="ECO:0000313" key="3">
    <source>
        <dbReference type="Proteomes" id="UP000054630"/>
    </source>
</evidence>
<organism evidence="2 3">
    <name type="scientific">Trichinella nelsoni</name>
    <dbReference type="NCBI Taxonomy" id="6336"/>
    <lineage>
        <taxon>Eukaryota</taxon>
        <taxon>Metazoa</taxon>
        <taxon>Ecdysozoa</taxon>
        <taxon>Nematoda</taxon>
        <taxon>Enoplea</taxon>
        <taxon>Dorylaimia</taxon>
        <taxon>Trichinellida</taxon>
        <taxon>Trichinellidae</taxon>
        <taxon>Trichinella</taxon>
    </lineage>
</organism>
<keyword evidence="3" id="KW-1185">Reference proteome</keyword>
<evidence type="ECO:0000256" key="1">
    <source>
        <dbReference type="SAM" id="MobiDB-lite"/>
    </source>
</evidence>
<protein>
    <submittedName>
        <fullName evidence="2">Uncharacterized protein</fullName>
    </submittedName>
</protein>
<dbReference type="EMBL" id="JYDL01000108">
    <property type="protein sequence ID" value="KRX16369.1"/>
    <property type="molecule type" value="Genomic_DNA"/>
</dbReference>